<keyword evidence="4 8" id="KW-1133">Transmembrane helix</keyword>
<keyword evidence="2" id="KW-0813">Transport</keyword>
<dbReference type="InterPro" id="IPR036259">
    <property type="entry name" value="MFS_trans_sf"/>
</dbReference>
<evidence type="ECO:0000256" key="3">
    <source>
        <dbReference type="ARBA" id="ARBA00022692"/>
    </source>
</evidence>
<feature type="domain" description="Major facilitator superfamily (MFS) profile" evidence="9">
    <location>
        <begin position="1"/>
        <end position="364"/>
    </location>
</feature>
<feature type="compositionally biased region" description="Polar residues" evidence="7">
    <location>
        <begin position="399"/>
        <end position="415"/>
    </location>
</feature>
<evidence type="ECO:0000256" key="8">
    <source>
        <dbReference type="SAM" id="Phobius"/>
    </source>
</evidence>
<dbReference type="Gene3D" id="1.20.1250.20">
    <property type="entry name" value="MFS general substrate transporter like domains"/>
    <property type="match status" value="1"/>
</dbReference>
<evidence type="ECO:0000256" key="1">
    <source>
        <dbReference type="ARBA" id="ARBA00004141"/>
    </source>
</evidence>
<evidence type="ECO:0000256" key="5">
    <source>
        <dbReference type="ARBA" id="ARBA00023136"/>
    </source>
</evidence>
<proteinExistence type="predicted"/>
<feature type="transmembrane region" description="Helical" evidence="8">
    <location>
        <begin position="135"/>
        <end position="160"/>
    </location>
</feature>
<accession>A0A9P4KGD3</accession>
<comment type="caution">
    <text evidence="10">The sequence shown here is derived from an EMBL/GenBank/DDBJ whole genome shotgun (WGS) entry which is preliminary data.</text>
</comment>
<keyword evidence="11" id="KW-1185">Reference proteome</keyword>
<evidence type="ECO:0000313" key="10">
    <source>
        <dbReference type="EMBL" id="KAF2268644.1"/>
    </source>
</evidence>
<feature type="transmembrane region" description="Helical" evidence="8">
    <location>
        <begin position="331"/>
        <end position="359"/>
    </location>
</feature>
<comment type="subcellular location">
    <subcellularLocation>
        <location evidence="1">Membrane</location>
        <topology evidence="1">Multi-pass membrane protein</topology>
    </subcellularLocation>
</comment>
<evidence type="ECO:0000313" key="11">
    <source>
        <dbReference type="Proteomes" id="UP000800093"/>
    </source>
</evidence>
<evidence type="ECO:0000259" key="9">
    <source>
        <dbReference type="PROSITE" id="PS50850"/>
    </source>
</evidence>
<dbReference type="OrthoDB" id="10021397at2759"/>
<organism evidence="10 11">
    <name type="scientific">Lojkania enalia</name>
    <dbReference type="NCBI Taxonomy" id="147567"/>
    <lineage>
        <taxon>Eukaryota</taxon>
        <taxon>Fungi</taxon>
        <taxon>Dikarya</taxon>
        <taxon>Ascomycota</taxon>
        <taxon>Pezizomycotina</taxon>
        <taxon>Dothideomycetes</taxon>
        <taxon>Pleosporomycetidae</taxon>
        <taxon>Pleosporales</taxon>
        <taxon>Pleosporales incertae sedis</taxon>
        <taxon>Lojkania</taxon>
    </lineage>
</organism>
<dbReference type="SUPFAM" id="SSF103473">
    <property type="entry name" value="MFS general substrate transporter"/>
    <property type="match status" value="1"/>
</dbReference>
<feature type="transmembrane region" description="Helical" evidence="8">
    <location>
        <begin position="94"/>
        <end position="114"/>
    </location>
</feature>
<dbReference type="EMBL" id="ML986585">
    <property type="protein sequence ID" value="KAF2268644.1"/>
    <property type="molecule type" value="Genomic_DNA"/>
</dbReference>
<dbReference type="GO" id="GO:0022857">
    <property type="term" value="F:transmembrane transporter activity"/>
    <property type="evidence" value="ECO:0007669"/>
    <property type="project" value="InterPro"/>
</dbReference>
<dbReference type="InterPro" id="IPR020846">
    <property type="entry name" value="MFS_dom"/>
</dbReference>
<feature type="transmembrane region" description="Helical" evidence="8">
    <location>
        <begin position="226"/>
        <end position="248"/>
    </location>
</feature>
<keyword evidence="6" id="KW-0325">Glycoprotein</keyword>
<gene>
    <name evidence="10" type="ORF">CC78DRAFT_529664</name>
</gene>
<keyword evidence="5 8" id="KW-0472">Membrane</keyword>
<dbReference type="PANTHER" id="PTHR23501">
    <property type="entry name" value="MAJOR FACILITATOR SUPERFAMILY"/>
    <property type="match status" value="1"/>
</dbReference>
<feature type="region of interest" description="Disordered" evidence="7">
    <location>
        <begin position="371"/>
        <end position="415"/>
    </location>
</feature>
<dbReference type="Proteomes" id="UP000800093">
    <property type="component" value="Unassembled WGS sequence"/>
</dbReference>
<keyword evidence="3 8" id="KW-0812">Transmembrane</keyword>
<evidence type="ECO:0000256" key="6">
    <source>
        <dbReference type="ARBA" id="ARBA00023180"/>
    </source>
</evidence>
<reference evidence="11" key="1">
    <citation type="journal article" date="2020" name="Stud. Mycol.">
        <title>101 Dothideomycetes genomes: A test case for predicting lifestyles and emergence of pathogens.</title>
        <authorList>
            <person name="Haridas S."/>
            <person name="Albert R."/>
            <person name="Binder M."/>
            <person name="Bloem J."/>
            <person name="LaButti K."/>
            <person name="Salamov A."/>
            <person name="Andreopoulos B."/>
            <person name="Baker S."/>
            <person name="Barry K."/>
            <person name="Bills G."/>
            <person name="Bluhm B."/>
            <person name="Cannon C."/>
            <person name="Castanera R."/>
            <person name="Culley D."/>
            <person name="Daum C."/>
            <person name="Ezra D."/>
            <person name="Gonzalez J."/>
            <person name="Henrissat B."/>
            <person name="Kuo A."/>
            <person name="Liang C."/>
            <person name="Lipzen A."/>
            <person name="Lutzoni F."/>
            <person name="Magnuson J."/>
            <person name="Mondo S."/>
            <person name="Nolan M."/>
            <person name="Ohm R."/>
            <person name="Pangilinan J."/>
            <person name="Park H.-J."/>
            <person name="Ramirez L."/>
            <person name="Alfaro M."/>
            <person name="Sun H."/>
            <person name="Tritt A."/>
            <person name="Yoshinaga Y."/>
            <person name="Zwiers L.-H."/>
            <person name="Turgeon B."/>
            <person name="Goodwin S."/>
            <person name="Spatafora J."/>
            <person name="Crous P."/>
            <person name="Grigoriev I."/>
        </authorList>
    </citation>
    <scope>NUCLEOTIDE SEQUENCE [LARGE SCALE GENOMIC DNA]</scope>
    <source>
        <strain evidence="11">CBS 304.66</strain>
    </source>
</reference>
<evidence type="ECO:0000256" key="4">
    <source>
        <dbReference type="ARBA" id="ARBA00022989"/>
    </source>
</evidence>
<dbReference type="PROSITE" id="PS50850">
    <property type="entry name" value="MFS"/>
    <property type="match status" value="1"/>
</dbReference>
<feature type="transmembrane region" description="Helical" evidence="8">
    <location>
        <begin position="69"/>
        <end position="88"/>
    </location>
</feature>
<dbReference type="InterPro" id="IPR011701">
    <property type="entry name" value="MFS"/>
</dbReference>
<feature type="non-terminal residue" evidence="10">
    <location>
        <position position="415"/>
    </location>
</feature>
<feature type="transmembrane region" description="Helical" evidence="8">
    <location>
        <begin position="172"/>
        <end position="190"/>
    </location>
</feature>
<dbReference type="AlphaFoldDB" id="A0A9P4KGD3"/>
<evidence type="ECO:0000256" key="7">
    <source>
        <dbReference type="SAM" id="MobiDB-lite"/>
    </source>
</evidence>
<dbReference type="GO" id="GO:0005886">
    <property type="term" value="C:plasma membrane"/>
    <property type="evidence" value="ECO:0007669"/>
    <property type="project" value="TreeGrafter"/>
</dbReference>
<feature type="transmembrane region" description="Helical" evidence="8">
    <location>
        <begin position="28"/>
        <end position="48"/>
    </location>
</feature>
<protein>
    <submittedName>
        <fullName evidence="10">MFS general substrate transporter</fullName>
    </submittedName>
</protein>
<name>A0A9P4KGD3_9PLEO</name>
<feature type="transmembrane region" description="Helical" evidence="8">
    <location>
        <begin position="202"/>
        <end position="220"/>
    </location>
</feature>
<evidence type="ECO:0000256" key="2">
    <source>
        <dbReference type="ARBA" id="ARBA00022448"/>
    </source>
</evidence>
<feature type="non-terminal residue" evidence="10">
    <location>
        <position position="1"/>
    </location>
</feature>
<dbReference type="Pfam" id="PF07690">
    <property type="entry name" value="MFS_1"/>
    <property type="match status" value="1"/>
</dbReference>
<sequence length="415" mass="45288">MIFALFAIGNAMGPFIGGALVQSSSWRWVFYINLPIGGTSFILLYIFFNVKHKRTTFKESLGRFDWVGSFLVITATISVIFALTYAGARYPWSSWRVIVPLVLGLLGLVGFHSWEASPWVTDPLLPPHLFGNRTSAISFFATFMQAFLFIWVVYFLPVYFQAVLGSSPTRSGVQLLPTVAALIPFALVGAQFVEKTGRYKPVHFVGLALTSIGLGTFALLKARSSMGMWVGLQLLHIAGAGAITTALLPAIQAPLTDKDNASSTAAASYVRSYGAIWGLTIPAAIFNNQFDQRLHWISDPVIRGAFSGGDAYSLGTKAFMTTLPEPVHSEVVSIFVASLRITWIVAAAIAAGSTLLTLFEKEIELRKEMDNEYGLEDEKNEQPNSNTRKRNTSKKESASETPLQSSTNSIPVPAV</sequence>
<dbReference type="Gene3D" id="1.20.1720.10">
    <property type="entry name" value="Multidrug resistance protein D"/>
    <property type="match status" value="1"/>
</dbReference>
<feature type="compositionally biased region" description="Basic and acidic residues" evidence="7">
    <location>
        <begin position="371"/>
        <end position="381"/>
    </location>
</feature>
<dbReference type="PANTHER" id="PTHR23501:SF187">
    <property type="entry name" value="MAJOR FACILITATOR SUPERFAMILY (MFS) PROFILE DOMAIN-CONTAINING PROTEIN"/>
    <property type="match status" value="1"/>
</dbReference>